<dbReference type="Gene3D" id="3.30.870.10">
    <property type="entry name" value="Endonuclease Chain A"/>
    <property type="match status" value="1"/>
</dbReference>
<organism evidence="2 3">
    <name type="scientific">Halogranum amylolyticum</name>
    <dbReference type="NCBI Taxonomy" id="660520"/>
    <lineage>
        <taxon>Archaea</taxon>
        <taxon>Methanobacteriati</taxon>
        <taxon>Methanobacteriota</taxon>
        <taxon>Stenosarchaea group</taxon>
        <taxon>Halobacteria</taxon>
        <taxon>Halobacteriales</taxon>
        <taxon>Haloferacaceae</taxon>
    </lineage>
</organism>
<dbReference type="SUPFAM" id="SSF56024">
    <property type="entry name" value="Phospholipase D/nuclease"/>
    <property type="match status" value="1"/>
</dbReference>
<dbReference type="Proteomes" id="UP000199126">
    <property type="component" value="Unassembled WGS sequence"/>
</dbReference>
<keyword evidence="1" id="KW-0812">Transmembrane</keyword>
<sequence>MTLVVDLEHQPNFVSINWNNNSVRENREVAVVLEGEDPASYYREVFVADWRGGGGGGRLPVGVVAVAAFAVLLGVAVARRRIEFADGTSVGGEVFETD</sequence>
<proteinExistence type="predicted"/>
<reference evidence="3" key="1">
    <citation type="submission" date="2016-10" db="EMBL/GenBank/DDBJ databases">
        <authorList>
            <person name="Varghese N."/>
            <person name="Submissions S."/>
        </authorList>
    </citation>
    <scope>NUCLEOTIDE SEQUENCE [LARGE SCALE GENOMIC DNA]</scope>
    <source>
        <strain evidence="3">CGMCC 1.10121</strain>
    </source>
</reference>
<keyword evidence="3" id="KW-1185">Reference proteome</keyword>
<feature type="transmembrane region" description="Helical" evidence="1">
    <location>
        <begin position="59"/>
        <end position="78"/>
    </location>
</feature>
<dbReference type="EMBL" id="FODV01000009">
    <property type="protein sequence ID" value="SEO96258.1"/>
    <property type="molecule type" value="Genomic_DNA"/>
</dbReference>
<keyword evidence="1" id="KW-1133">Transmembrane helix</keyword>
<evidence type="ECO:0000313" key="2">
    <source>
        <dbReference type="EMBL" id="SEO96258.1"/>
    </source>
</evidence>
<gene>
    <name evidence="2" type="ORF">SAMN04487948_10918</name>
</gene>
<name>A0A1H8U0T0_9EURY</name>
<accession>A0A1H8U0T0</accession>
<protein>
    <submittedName>
        <fullName evidence="2">Uncharacterized protein</fullName>
    </submittedName>
</protein>
<dbReference type="AlphaFoldDB" id="A0A1H8U0T0"/>
<evidence type="ECO:0000313" key="3">
    <source>
        <dbReference type="Proteomes" id="UP000199126"/>
    </source>
</evidence>
<keyword evidence="1" id="KW-0472">Membrane</keyword>
<evidence type="ECO:0000256" key="1">
    <source>
        <dbReference type="SAM" id="Phobius"/>
    </source>
</evidence>